<dbReference type="PANTHER" id="PTHR43790">
    <property type="entry name" value="CARBOHYDRATE TRANSPORT ATP-BINDING PROTEIN MG119-RELATED"/>
    <property type="match status" value="1"/>
</dbReference>
<dbReference type="InterPro" id="IPR003593">
    <property type="entry name" value="AAA+_ATPase"/>
</dbReference>
<keyword evidence="3" id="KW-1003">Cell membrane</keyword>
<dbReference type="FunFam" id="3.40.50.300:FF:000127">
    <property type="entry name" value="Ribose import ATP-binding protein RbsA"/>
    <property type="match status" value="1"/>
</dbReference>
<evidence type="ECO:0000256" key="5">
    <source>
        <dbReference type="ARBA" id="ARBA00022737"/>
    </source>
</evidence>
<feature type="domain" description="ABC transporter" evidence="10">
    <location>
        <begin position="8"/>
        <end position="244"/>
    </location>
</feature>
<keyword evidence="2" id="KW-0813">Transport</keyword>
<dbReference type="OrthoDB" id="9771863at2"/>
<dbReference type="Gene3D" id="3.40.50.300">
    <property type="entry name" value="P-loop containing nucleotide triphosphate hydrolases"/>
    <property type="match status" value="2"/>
</dbReference>
<reference evidence="11 12" key="1">
    <citation type="submission" date="2019-02" db="EMBL/GenBank/DDBJ databases">
        <title>Deep-cultivation of Planctomycetes and their phenomic and genomic characterization uncovers novel biology.</title>
        <authorList>
            <person name="Wiegand S."/>
            <person name="Jogler M."/>
            <person name="Boedeker C."/>
            <person name="Pinto D."/>
            <person name="Vollmers J."/>
            <person name="Rivas-Marin E."/>
            <person name="Kohn T."/>
            <person name="Peeters S.H."/>
            <person name="Heuer A."/>
            <person name="Rast P."/>
            <person name="Oberbeckmann S."/>
            <person name="Bunk B."/>
            <person name="Jeske O."/>
            <person name="Meyerdierks A."/>
            <person name="Storesund J.E."/>
            <person name="Kallscheuer N."/>
            <person name="Luecker S."/>
            <person name="Lage O.M."/>
            <person name="Pohl T."/>
            <person name="Merkel B.J."/>
            <person name="Hornburger P."/>
            <person name="Mueller R.-W."/>
            <person name="Bruemmer F."/>
            <person name="Labrenz M."/>
            <person name="Spormann A.M."/>
            <person name="Op den Camp H."/>
            <person name="Overmann J."/>
            <person name="Amann R."/>
            <person name="Jetten M.S.M."/>
            <person name="Mascher T."/>
            <person name="Medema M.H."/>
            <person name="Devos D.P."/>
            <person name="Kaster A.-K."/>
            <person name="Ovreas L."/>
            <person name="Rohde M."/>
            <person name="Galperin M.Y."/>
            <person name="Jogler C."/>
        </authorList>
    </citation>
    <scope>NUCLEOTIDE SEQUENCE [LARGE SCALE GENOMIC DNA]</scope>
    <source>
        <strain evidence="11 12">Pan44</strain>
    </source>
</reference>
<evidence type="ECO:0000256" key="3">
    <source>
        <dbReference type="ARBA" id="ARBA00022475"/>
    </source>
</evidence>
<dbReference type="AlphaFoldDB" id="A0A517SBQ1"/>
<dbReference type="PROSITE" id="PS50893">
    <property type="entry name" value="ABC_TRANSPORTER_2"/>
    <property type="match status" value="2"/>
</dbReference>
<accession>A0A517SBQ1</accession>
<dbReference type="InParanoid" id="A0A517SBQ1"/>
<evidence type="ECO:0000256" key="8">
    <source>
        <dbReference type="ARBA" id="ARBA00022967"/>
    </source>
</evidence>
<dbReference type="SUPFAM" id="SSF52540">
    <property type="entry name" value="P-loop containing nucleoside triphosphate hydrolases"/>
    <property type="match status" value="2"/>
</dbReference>
<dbReference type="CDD" id="cd03215">
    <property type="entry name" value="ABC_Carb_Monos_II"/>
    <property type="match status" value="1"/>
</dbReference>
<dbReference type="EC" id="3.6.3.17" evidence="11"/>
<dbReference type="CDD" id="cd03216">
    <property type="entry name" value="ABC_Carb_Monos_I"/>
    <property type="match status" value="1"/>
</dbReference>
<keyword evidence="4" id="KW-0762">Sugar transport</keyword>
<evidence type="ECO:0000313" key="12">
    <source>
        <dbReference type="Proteomes" id="UP000315700"/>
    </source>
</evidence>
<keyword evidence="12" id="KW-1185">Reference proteome</keyword>
<evidence type="ECO:0000256" key="7">
    <source>
        <dbReference type="ARBA" id="ARBA00022840"/>
    </source>
</evidence>
<keyword evidence="9" id="KW-0472">Membrane</keyword>
<protein>
    <submittedName>
        <fullName evidence="11">Xylose import ATP-binding protein XylG</fullName>
        <ecNumber evidence="11">3.6.3.17</ecNumber>
    </submittedName>
</protein>
<dbReference type="InterPro" id="IPR027417">
    <property type="entry name" value="P-loop_NTPase"/>
</dbReference>
<dbReference type="EMBL" id="CP036271">
    <property type="protein sequence ID" value="QDT53548.1"/>
    <property type="molecule type" value="Genomic_DNA"/>
</dbReference>
<dbReference type="PANTHER" id="PTHR43790:SF9">
    <property type="entry name" value="GALACTOFURANOSE TRANSPORTER ATP-BINDING PROTEIN YTFR"/>
    <property type="match status" value="1"/>
</dbReference>
<feature type="domain" description="ABC transporter" evidence="10">
    <location>
        <begin position="261"/>
        <end position="506"/>
    </location>
</feature>
<dbReference type="KEGG" id="ccos:Pan44_15700"/>
<evidence type="ECO:0000256" key="2">
    <source>
        <dbReference type="ARBA" id="ARBA00022448"/>
    </source>
</evidence>
<keyword evidence="6" id="KW-0547">Nucleotide-binding</keyword>
<evidence type="ECO:0000313" key="11">
    <source>
        <dbReference type="EMBL" id="QDT53548.1"/>
    </source>
</evidence>
<comment type="subcellular location">
    <subcellularLocation>
        <location evidence="1">Cell membrane</location>
        <topology evidence="1">Peripheral membrane protein</topology>
    </subcellularLocation>
</comment>
<evidence type="ECO:0000256" key="1">
    <source>
        <dbReference type="ARBA" id="ARBA00004202"/>
    </source>
</evidence>
<dbReference type="SMART" id="SM00382">
    <property type="entry name" value="AAA"/>
    <property type="match status" value="2"/>
</dbReference>
<name>A0A517SBQ1_9PLAN</name>
<proteinExistence type="predicted"/>
<keyword evidence="7 11" id="KW-0067">ATP-binding</keyword>
<dbReference type="GO" id="GO:0005886">
    <property type="term" value="C:plasma membrane"/>
    <property type="evidence" value="ECO:0007669"/>
    <property type="project" value="UniProtKB-SubCell"/>
</dbReference>
<dbReference type="GO" id="GO:0016887">
    <property type="term" value="F:ATP hydrolysis activity"/>
    <property type="evidence" value="ECO:0007669"/>
    <property type="project" value="InterPro"/>
</dbReference>
<evidence type="ECO:0000256" key="9">
    <source>
        <dbReference type="ARBA" id="ARBA00023136"/>
    </source>
</evidence>
<evidence type="ECO:0000256" key="4">
    <source>
        <dbReference type="ARBA" id="ARBA00022597"/>
    </source>
</evidence>
<evidence type="ECO:0000256" key="6">
    <source>
        <dbReference type="ARBA" id="ARBA00022741"/>
    </source>
</evidence>
<dbReference type="InterPro" id="IPR003439">
    <property type="entry name" value="ABC_transporter-like_ATP-bd"/>
</dbReference>
<dbReference type="Pfam" id="PF00005">
    <property type="entry name" value="ABC_tran"/>
    <property type="match status" value="2"/>
</dbReference>
<dbReference type="Proteomes" id="UP000315700">
    <property type="component" value="Chromosome"/>
</dbReference>
<keyword evidence="8" id="KW-1278">Translocase</keyword>
<dbReference type="RefSeq" id="WP_145028844.1">
    <property type="nucleotide sequence ID" value="NZ_CP036271.1"/>
</dbReference>
<dbReference type="GO" id="GO:0005524">
    <property type="term" value="F:ATP binding"/>
    <property type="evidence" value="ECO:0007669"/>
    <property type="project" value="UniProtKB-KW"/>
</dbReference>
<evidence type="ECO:0000259" key="10">
    <source>
        <dbReference type="PROSITE" id="PS50893"/>
    </source>
</evidence>
<dbReference type="FunCoup" id="A0A517SBQ1">
    <property type="interactions" value="57"/>
</dbReference>
<keyword evidence="11" id="KW-0378">Hydrolase</keyword>
<gene>
    <name evidence="11" type="primary">xylG</name>
    <name evidence="11" type="ORF">Pan44_15700</name>
</gene>
<sequence>MIDAAPIIDIRNVAKRFGGVVALSNVSFDVRPGEFHAICGENGAGKSTLMKILSGVYTSYEGEIRLRGELAAFQGTRDAESAGISIIHQELNLVEQLSAAANIFLGRELRGRFGLLDDRAMEKAAAGLFQQLDCKIDPRARISELRIGDQQLVEIAKAIALKTDVLIMDEPTSALTETEVERLFGVIERLRRQGVTILYISHKMDEVFRLSDRITVLRDGKVVKTLDRAATNPHEIAHLMVGREIESVNLGDGRTPGEVVLGVENLSLAWPGHARKWRLKDIAFELRRGEVLGFAGLMGAGRTELMECLFGAQSDPMQGSIRLEGREVRFGHPSEAKAAGVAMVTEDRKRFGLFAQMVVRENITVCTLEESTKAGLISTSAEREKTRESIRQLGVKTNGPEAPITSLSGGNQQKCIIARWLRTNPKVLLLDDPTRGIDVGAKAELYKLIDGLCREGLGIIVTSSELPELITLCDRVLVLCEGRLTGELKRGEVTEERLMELATSISPKES</sequence>
<organism evidence="11 12">
    <name type="scientific">Caulifigura coniformis</name>
    <dbReference type="NCBI Taxonomy" id="2527983"/>
    <lineage>
        <taxon>Bacteria</taxon>
        <taxon>Pseudomonadati</taxon>
        <taxon>Planctomycetota</taxon>
        <taxon>Planctomycetia</taxon>
        <taxon>Planctomycetales</taxon>
        <taxon>Planctomycetaceae</taxon>
        <taxon>Caulifigura</taxon>
    </lineage>
</organism>
<dbReference type="InterPro" id="IPR050107">
    <property type="entry name" value="ABC_carbohydrate_import_ATPase"/>
</dbReference>
<keyword evidence="5" id="KW-0677">Repeat</keyword>